<evidence type="ECO:0000313" key="3">
    <source>
        <dbReference type="Proteomes" id="UP001151760"/>
    </source>
</evidence>
<sequence>MEEQKKDEVQTVIRNKAILVAKGYAQEEGTDFEESFAPVARLEAVRIFVAHAAHKSFPIYQMEVKTEFLNGPLKEEAPRAWYDELSNFLMSKGFSKAFSDVEHAECIDTRKSTSGGIQFLGDKLVSKMSKKQYCTAISSTEAQYVALSASFSHSNLMQSRTALSYKAHHNSVALHKGTEGLYGNVDSSRTGGVLTNITA</sequence>
<dbReference type="PANTHER" id="PTHR11439:SF509">
    <property type="entry name" value="RNA-DIRECTED DNA POLYMERASE"/>
    <property type="match status" value="1"/>
</dbReference>
<keyword evidence="3" id="KW-1185">Reference proteome</keyword>
<feature type="domain" description="Reverse transcriptase Ty1/copia-type" evidence="1">
    <location>
        <begin position="5"/>
        <end position="76"/>
    </location>
</feature>
<dbReference type="Pfam" id="PF07727">
    <property type="entry name" value="RVT_2"/>
    <property type="match status" value="1"/>
</dbReference>
<reference evidence="2" key="2">
    <citation type="submission" date="2022-01" db="EMBL/GenBank/DDBJ databases">
        <authorList>
            <person name="Yamashiro T."/>
            <person name="Shiraishi A."/>
            <person name="Satake H."/>
            <person name="Nakayama K."/>
        </authorList>
    </citation>
    <scope>NUCLEOTIDE SEQUENCE</scope>
</reference>
<accession>A0ABQ4WI82</accession>
<dbReference type="PANTHER" id="PTHR11439">
    <property type="entry name" value="GAG-POL-RELATED RETROTRANSPOSON"/>
    <property type="match status" value="1"/>
</dbReference>
<dbReference type="InterPro" id="IPR013103">
    <property type="entry name" value="RVT_2"/>
</dbReference>
<protein>
    <submittedName>
        <fullName evidence="2">Retrovirus-related pol polyprotein from transposon TNT 1-94</fullName>
    </submittedName>
</protein>
<name>A0ABQ4WI82_9ASTR</name>
<gene>
    <name evidence="2" type="ORF">Tco_0625932</name>
</gene>
<proteinExistence type="predicted"/>
<evidence type="ECO:0000259" key="1">
    <source>
        <dbReference type="Pfam" id="PF07727"/>
    </source>
</evidence>
<evidence type="ECO:0000313" key="2">
    <source>
        <dbReference type="EMBL" id="GJS52570.1"/>
    </source>
</evidence>
<organism evidence="2 3">
    <name type="scientific">Tanacetum coccineum</name>
    <dbReference type="NCBI Taxonomy" id="301880"/>
    <lineage>
        <taxon>Eukaryota</taxon>
        <taxon>Viridiplantae</taxon>
        <taxon>Streptophyta</taxon>
        <taxon>Embryophyta</taxon>
        <taxon>Tracheophyta</taxon>
        <taxon>Spermatophyta</taxon>
        <taxon>Magnoliopsida</taxon>
        <taxon>eudicotyledons</taxon>
        <taxon>Gunneridae</taxon>
        <taxon>Pentapetalae</taxon>
        <taxon>asterids</taxon>
        <taxon>campanulids</taxon>
        <taxon>Asterales</taxon>
        <taxon>Asteraceae</taxon>
        <taxon>Asteroideae</taxon>
        <taxon>Anthemideae</taxon>
        <taxon>Anthemidinae</taxon>
        <taxon>Tanacetum</taxon>
    </lineage>
</organism>
<dbReference type="EMBL" id="BQNB010008664">
    <property type="protein sequence ID" value="GJS52570.1"/>
    <property type="molecule type" value="Genomic_DNA"/>
</dbReference>
<reference evidence="2" key="1">
    <citation type="journal article" date="2022" name="Int. J. Mol. Sci.">
        <title>Draft Genome of Tanacetum Coccineum: Genomic Comparison of Closely Related Tanacetum-Family Plants.</title>
        <authorList>
            <person name="Yamashiro T."/>
            <person name="Shiraishi A."/>
            <person name="Nakayama K."/>
            <person name="Satake H."/>
        </authorList>
    </citation>
    <scope>NUCLEOTIDE SEQUENCE</scope>
</reference>
<comment type="caution">
    <text evidence="2">The sequence shown here is derived from an EMBL/GenBank/DDBJ whole genome shotgun (WGS) entry which is preliminary data.</text>
</comment>
<dbReference type="CDD" id="cd09272">
    <property type="entry name" value="RNase_HI_RT_Ty1"/>
    <property type="match status" value="1"/>
</dbReference>
<dbReference type="Proteomes" id="UP001151760">
    <property type="component" value="Unassembled WGS sequence"/>
</dbReference>